<dbReference type="AlphaFoldDB" id="A0A9W8BG58"/>
<evidence type="ECO:0000256" key="9">
    <source>
        <dbReference type="SAM" id="MobiDB-lite"/>
    </source>
</evidence>
<gene>
    <name evidence="11" type="primary">utp7</name>
    <name evidence="11" type="ORF">H4R26_002624</name>
</gene>
<feature type="compositionally biased region" description="Basic and acidic residues" evidence="9">
    <location>
        <begin position="38"/>
        <end position="47"/>
    </location>
</feature>
<feature type="region of interest" description="Disordered" evidence="9">
    <location>
        <begin position="594"/>
        <end position="632"/>
    </location>
</feature>
<dbReference type="InterPro" id="IPR001680">
    <property type="entry name" value="WD40_rpt"/>
</dbReference>
<reference evidence="11" key="1">
    <citation type="submission" date="2022-07" db="EMBL/GenBank/DDBJ databases">
        <title>Phylogenomic reconstructions and comparative analyses of Kickxellomycotina fungi.</title>
        <authorList>
            <person name="Reynolds N.K."/>
            <person name="Stajich J.E."/>
            <person name="Barry K."/>
            <person name="Grigoriev I.V."/>
            <person name="Crous P."/>
            <person name="Smith M.E."/>
        </authorList>
    </citation>
    <scope>NUCLEOTIDE SEQUENCE</scope>
    <source>
        <strain evidence="11">IMI 214461</strain>
    </source>
</reference>
<proteinExistence type="predicted"/>
<evidence type="ECO:0000256" key="4">
    <source>
        <dbReference type="ARBA" id="ARBA00022574"/>
    </source>
</evidence>
<sequence length="632" mass="70943">MAATDKLSARLHQTVEGGSFARGAVSQSARNAENNDDSDGHATRSDDDGPAPRTLRDAPAKSDRAHMSKKSSKRDKGQPRKHSGNDSRTKEVQEKKEPDDIEREIMSKSEKYQRGIKPSGDNGAAAIAVKVRSKQARPKIEHEKRRREAAILEAARSEMLLTEQAGYLEAEGEMERTFKVTQDQLADSLDINTRAKIFDLKLNEFGPYAMDYTTNGRHLLIGGRKGHLATMDWRSGKLGAEFHVRETIRDVCWLHNESLFAVAQKKYAYIYDHSGAEVHCLQKHVEPTALGFLPFHFLLASTGMTGRLMYQDVTEGRIIGEHKPGYGPNHVLRVNPYNAVVHMGHGNGVVTMWSPRQSQPLAKILCHKGPVQAMAIDRSGTYMATSGLDGSLKVWDIRNFKALHEYSTLRPAQSLDISQRGLLAAGWGAHVTVWKDALVAKVEAPYMKRMLPATTVSDVRFVPYDDVLGYGHSSGISSIVIPGAGEPNFDAYVANPFQTTKQRQEAEVKQLLDKLAPETIQLDPTFIGRLDPRSREQRQREQLESMRDKYSQDKAEGKYLDNEVKNKLKGRNSSAKRFARKRQANIMDLKKLNELERIEQQQRESEAKRRKIPESEKGALGRFYDEKRSTAA</sequence>
<evidence type="ECO:0000256" key="3">
    <source>
        <dbReference type="ARBA" id="ARBA00022552"/>
    </source>
</evidence>
<evidence type="ECO:0000256" key="5">
    <source>
        <dbReference type="ARBA" id="ARBA00022737"/>
    </source>
</evidence>
<comment type="function">
    <text evidence="1">Involved in nucleolar processing of pre-18S ribosomal RNA.</text>
</comment>
<dbReference type="OrthoDB" id="10251154at2759"/>
<dbReference type="PROSITE" id="PS50294">
    <property type="entry name" value="WD_REPEATS_REGION"/>
    <property type="match status" value="1"/>
</dbReference>
<evidence type="ECO:0000313" key="11">
    <source>
        <dbReference type="EMBL" id="KAJ2004245.1"/>
    </source>
</evidence>
<keyword evidence="5" id="KW-0677">Repeat</keyword>
<feature type="domain" description="BING4 C-terminal" evidence="10">
    <location>
        <begin position="445"/>
        <end position="524"/>
    </location>
</feature>
<dbReference type="InterPro" id="IPR040315">
    <property type="entry name" value="WDR46/Utp7"/>
</dbReference>
<dbReference type="GO" id="GO:0000462">
    <property type="term" value="P:maturation of SSU-rRNA from tricistronic rRNA transcript (SSU-rRNA, 5.8S rRNA, LSU-rRNA)"/>
    <property type="evidence" value="ECO:0007669"/>
    <property type="project" value="TreeGrafter"/>
</dbReference>
<name>A0A9W8BG58_9FUNG</name>
<dbReference type="FunFam" id="2.130.10.10:FF:000378">
    <property type="entry name" value="U3 small nucleolar RNA-associated protein 7"/>
    <property type="match status" value="1"/>
</dbReference>
<evidence type="ECO:0000313" key="12">
    <source>
        <dbReference type="Proteomes" id="UP001150907"/>
    </source>
</evidence>
<dbReference type="PROSITE" id="PS00678">
    <property type="entry name" value="WD_REPEATS_1"/>
    <property type="match status" value="1"/>
</dbReference>
<dbReference type="GO" id="GO:0032040">
    <property type="term" value="C:small-subunit processome"/>
    <property type="evidence" value="ECO:0007669"/>
    <property type="project" value="TreeGrafter"/>
</dbReference>
<evidence type="ECO:0000259" key="10">
    <source>
        <dbReference type="SMART" id="SM01033"/>
    </source>
</evidence>
<evidence type="ECO:0000256" key="6">
    <source>
        <dbReference type="ARBA" id="ARBA00023242"/>
    </source>
</evidence>
<feature type="compositionally biased region" description="Basic and acidic residues" evidence="9">
    <location>
        <begin position="54"/>
        <end position="66"/>
    </location>
</feature>
<dbReference type="SMART" id="SM01033">
    <property type="entry name" value="BING4CT"/>
    <property type="match status" value="1"/>
</dbReference>
<keyword evidence="12" id="KW-1185">Reference proteome</keyword>
<accession>A0A9W8BG58</accession>
<dbReference type="Proteomes" id="UP001150907">
    <property type="component" value="Unassembled WGS sequence"/>
</dbReference>
<dbReference type="InterPro" id="IPR012952">
    <property type="entry name" value="BING4_C_dom"/>
</dbReference>
<protein>
    <recommendedName>
        <fullName evidence="7">U three protein 7</fullName>
    </recommendedName>
</protein>
<dbReference type="Gene3D" id="2.130.10.10">
    <property type="entry name" value="YVTN repeat-like/Quinoprotein amine dehydrogenase"/>
    <property type="match status" value="1"/>
</dbReference>
<dbReference type="PANTHER" id="PTHR14085">
    <property type="entry name" value="WD-REPEAT PROTEIN BING4"/>
    <property type="match status" value="1"/>
</dbReference>
<comment type="caution">
    <text evidence="11">The sequence shown here is derived from an EMBL/GenBank/DDBJ whole genome shotgun (WGS) entry which is preliminary data.</text>
</comment>
<keyword evidence="3" id="KW-0698">rRNA processing</keyword>
<comment type="subcellular location">
    <subcellularLocation>
        <location evidence="2">Nucleus</location>
        <location evidence="2">Nucleolus</location>
    </subcellularLocation>
</comment>
<evidence type="ECO:0000256" key="1">
    <source>
        <dbReference type="ARBA" id="ARBA00004099"/>
    </source>
</evidence>
<dbReference type="SMART" id="SM00320">
    <property type="entry name" value="WD40"/>
    <property type="match status" value="5"/>
</dbReference>
<feature type="region of interest" description="Disordered" evidence="9">
    <location>
        <begin position="529"/>
        <end position="558"/>
    </location>
</feature>
<dbReference type="InterPro" id="IPR019775">
    <property type="entry name" value="WD40_repeat_CS"/>
</dbReference>
<dbReference type="GO" id="GO:0030686">
    <property type="term" value="C:90S preribosome"/>
    <property type="evidence" value="ECO:0007669"/>
    <property type="project" value="TreeGrafter"/>
</dbReference>
<feature type="repeat" description="WD" evidence="8">
    <location>
        <begin position="364"/>
        <end position="405"/>
    </location>
</feature>
<evidence type="ECO:0000256" key="8">
    <source>
        <dbReference type="PROSITE-ProRule" id="PRU00221"/>
    </source>
</evidence>
<evidence type="ECO:0000256" key="7">
    <source>
        <dbReference type="ARBA" id="ARBA00076453"/>
    </source>
</evidence>
<dbReference type="EMBL" id="JANBQF010000166">
    <property type="protein sequence ID" value="KAJ2004245.1"/>
    <property type="molecule type" value="Genomic_DNA"/>
</dbReference>
<evidence type="ECO:0000256" key="2">
    <source>
        <dbReference type="ARBA" id="ARBA00004604"/>
    </source>
</evidence>
<dbReference type="SUPFAM" id="SSF50978">
    <property type="entry name" value="WD40 repeat-like"/>
    <property type="match status" value="1"/>
</dbReference>
<dbReference type="Pfam" id="PF08149">
    <property type="entry name" value="BING4CT"/>
    <property type="match status" value="1"/>
</dbReference>
<keyword evidence="6" id="KW-0539">Nucleus</keyword>
<organism evidence="11 12">
    <name type="scientific">Coemansia thaxteri</name>
    <dbReference type="NCBI Taxonomy" id="2663907"/>
    <lineage>
        <taxon>Eukaryota</taxon>
        <taxon>Fungi</taxon>
        <taxon>Fungi incertae sedis</taxon>
        <taxon>Zoopagomycota</taxon>
        <taxon>Kickxellomycotina</taxon>
        <taxon>Kickxellomycetes</taxon>
        <taxon>Kickxellales</taxon>
        <taxon>Kickxellaceae</taxon>
        <taxon>Coemansia</taxon>
    </lineage>
</organism>
<feature type="compositionally biased region" description="Basic and acidic residues" evidence="9">
    <location>
        <begin position="74"/>
        <end position="100"/>
    </location>
</feature>
<feature type="region of interest" description="Disordered" evidence="9">
    <location>
        <begin position="1"/>
        <end position="100"/>
    </location>
</feature>
<dbReference type="PROSITE" id="PS50082">
    <property type="entry name" value="WD_REPEATS_2"/>
    <property type="match status" value="1"/>
</dbReference>
<dbReference type="PANTHER" id="PTHR14085:SF3">
    <property type="entry name" value="WD REPEAT-CONTAINING PROTEIN 46"/>
    <property type="match status" value="1"/>
</dbReference>
<dbReference type="InterPro" id="IPR036322">
    <property type="entry name" value="WD40_repeat_dom_sf"/>
</dbReference>
<dbReference type="Pfam" id="PF00400">
    <property type="entry name" value="WD40"/>
    <property type="match status" value="1"/>
</dbReference>
<dbReference type="InterPro" id="IPR015943">
    <property type="entry name" value="WD40/YVTN_repeat-like_dom_sf"/>
</dbReference>
<keyword evidence="4 8" id="KW-0853">WD repeat</keyword>
<feature type="compositionally biased region" description="Basic and acidic residues" evidence="9">
    <location>
        <begin position="530"/>
        <end position="558"/>
    </location>
</feature>